<evidence type="ECO:0000313" key="2">
    <source>
        <dbReference type="Proteomes" id="UP000694865"/>
    </source>
</evidence>
<dbReference type="PANTHER" id="PTHR12358:SF111">
    <property type="entry name" value="CERAMIDE KINASE, ISOFORM A"/>
    <property type="match status" value="1"/>
</dbReference>
<protein>
    <submittedName>
        <fullName evidence="3">Ceramide kinase-like</fullName>
    </submittedName>
</protein>
<proteinExistence type="predicted"/>
<accession>A0ABM0MKP1</accession>
<evidence type="ECO:0000313" key="3">
    <source>
        <dbReference type="RefSeq" id="XP_006820582.1"/>
    </source>
</evidence>
<dbReference type="InterPro" id="IPR017438">
    <property type="entry name" value="ATP-NAD_kinase_N"/>
</dbReference>
<sequence length="339" mass="37502">MASQTEGIILSTVVTLNGKSNRLTLSGSHLCWSPTFPERAQYHQHYVKVTEIITVKAEYEFHPGGHYEKYSKYSKINTIELLPKKSNVFSVYMIKRNGRHKWKDRKVSFHCRDSSCANDWIENINRTINKQDVSRPQRLLVFINPVGGKGKGCKIYREKVAPLFELAGIVTEVIVTERSNHAKDILQEKELHKIDGVISVSGDGMASEVVNGLLLRAQKDAGINFNDKKSKLVSLSHRVGIIPAGSTDTIVHSTVGTSDPVTSTLHIILVGLFSKSDKVSSLPNTTVRVSGHGVQHRGRLGTSIRSTLPGASNLAEHLVSVPSVFLQELMRIIGMMTLV</sequence>
<dbReference type="SUPFAM" id="SSF111331">
    <property type="entry name" value="NAD kinase/diacylglycerol kinase-like"/>
    <property type="match status" value="1"/>
</dbReference>
<gene>
    <name evidence="3" type="primary">LOC100378628</name>
</gene>
<dbReference type="Proteomes" id="UP000694865">
    <property type="component" value="Unplaced"/>
</dbReference>
<dbReference type="PANTHER" id="PTHR12358">
    <property type="entry name" value="SPHINGOSINE KINASE"/>
    <property type="match status" value="1"/>
</dbReference>
<dbReference type="GeneID" id="100378628"/>
<dbReference type="Pfam" id="PF00781">
    <property type="entry name" value="DAGK_cat"/>
    <property type="match status" value="1"/>
</dbReference>
<dbReference type="InterPro" id="IPR001206">
    <property type="entry name" value="Diacylglycerol_kinase_cat_dom"/>
</dbReference>
<dbReference type="Gene3D" id="3.40.50.10330">
    <property type="entry name" value="Probable inorganic polyphosphate/atp-NAD kinase, domain 1"/>
    <property type="match status" value="1"/>
</dbReference>
<feature type="domain" description="DAGKc" evidence="1">
    <location>
        <begin position="134"/>
        <end position="286"/>
    </location>
</feature>
<keyword evidence="2" id="KW-1185">Reference proteome</keyword>
<dbReference type="InterPro" id="IPR050187">
    <property type="entry name" value="Lipid_Phosphate_FormReg"/>
</dbReference>
<dbReference type="InterPro" id="IPR016064">
    <property type="entry name" value="NAD/diacylglycerol_kinase_sf"/>
</dbReference>
<dbReference type="PROSITE" id="PS50146">
    <property type="entry name" value="DAGK"/>
    <property type="match status" value="1"/>
</dbReference>
<dbReference type="InterPro" id="IPR057465">
    <property type="entry name" value="CERK_PH"/>
</dbReference>
<dbReference type="SMART" id="SM00046">
    <property type="entry name" value="DAGKc"/>
    <property type="match status" value="1"/>
</dbReference>
<reference evidence="3" key="1">
    <citation type="submission" date="2025-08" db="UniProtKB">
        <authorList>
            <consortium name="RefSeq"/>
        </authorList>
    </citation>
    <scope>IDENTIFICATION</scope>
    <source>
        <tissue evidence="3">Testes</tissue>
    </source>
</reference>
<dbReference type="Pfam" id="PF25382">
    <property type="entry name" value="PH_CERK"/>
    <property type="match status" value="1"/>
</dbReference>
<name>A0ABM0MKP1_SACKO</name>
<evidence type="ECO:0000259" key="1">
    <source>
        <dbReference type="PROSITE" id="PS50146"/>
    </source>
</evidence>
<organism evidence="2 3">
    <name type="scientific">Saccoglossus kowalevskii</name>
    <name type="common">Acorn worm</name>
    <dbReference type="NCBI Taxonomy" id="10224"/>
    <lineage>
        <taxon>Eukaryota</taxon>
        <taxon>Metazoa</taxon>
        <taxon>Hemichordata</taxon>
        <taxon>Enteropneusta</taxon>
        <taxon>Harrimaniidae</taxon>
        <taxon>Saccoglossus</taxon>
    </lineage>
</organism>
<dbReference type="RefSeq" id="XP_006820582.1">
    <property type="nucleotide sequence ID" value="XM_006820519.1"/>
</dbReference>